<name>A0A835D6X3_TETSI</name>
<sequence>MESKKKVIPIFVDIKPSELHVMDFNGRFEVKELQRFRRALKEAKYTVGLTFDSSNGFAEEGVKNESLYEVALGYMDEAFKKMKMVNGKHDSSLLDMDSQETLT</sequence>
<organism evidence="1 2">
    <name type="scientific">Tetracentron sinense</name>
    <name type="common">Spur-leaf</name>
    <dbReference type="NCBI Taxonomy" id="13715"/>
    <lineage>
        <taxon>Eukaryota</taxon>
        <taxon>Viridiplantae</taxon>
        <taxon>Streptophyta</taxon>
        <taxon>Embryophyta</taxon>
        <taxon>Tracheophyta</taxon>
        <taxon>Spermatophyta</taxon>
        <taxon>Magnoliopsida</taxon>
        <taxon>Trochodendrales</taxon>
        <taxon>Trochodendraceae</taxon>
        <taxon>Tetracentron</taxon>
    </lineage>
</organism>
<dbReference type="AlphaFoldDB" id="A0A835D6X3"/>
<dbReference type="OrthoDB" id="6078042at2759"/>
<comment type="caution">
    <text evidence="1">The sequence shown here is derived from an EMBL/GenBank/DDBJ whole genome shotgun (WGS) entry which is preliminary data.</text>
</comment>
<dbReference type="Proteomes" id="UP000655225">
    <property type="component" value="Unassembled WGS sequence"/>
</dbReference>
<protein>
    <submittedName>
        <fullName evidence="1">Uncharacterized protein</fullName>
    </submittedName>
</protein>
<proteinExistence type="predicted"/>
<dbReference type="EMBL" id="JABCRI010000019">
    <property type="protein sequence ID" value="KAF8389269.1"/>
    <property type="molecule type" value="Genomic_DNA"/>
</dbReference>
<gene>
    <name evidence="1" type="ORF">HHK36_025962</name>
</gene>
<keyword evidence="2" id="KW-1185">Reference proteome</keyword>
<evidence type="ECO:0000313" key="2">
    <source>
        <dbReference type="Proteomes" id="UP000655225"/>
    </source>
</evidence>
<accession>A0A835D6X3</accession>
<evidence type="ECO:0000313" key="1">
    <source>
        <dbReference type="EMBL" id="KAF8389269.1"/>
    </source>
</evidence>
<reference evidence="1 2" key="1">
    <citation type="submission" date="2020-04" db="EMBL/GenBank/DDBJ databases">
        <title>Plant Genome Project.</title>
        <authorList>
            <person name="Zhang R.-G."/>
        </authorList>
    </citation>
    <scope>NUCLEOTIDE SEQUENCE [LARGE SCALE GENOMIC DNA]</scope>
    <source>
        <strain evidence="1">YNK0</strain>
        <tissue evidence="1">Leaf</tissue>
    </source>
</reference>